<evidence type="ECO:0000256" key="10">
    <source>
        <dbReference type="ARBA" id="ARBA00023180"/>
    </source>
</evidence>
<dbReference type="InterPro" id="IPR050971">
    <property type="entry name" value="Cadherin-domain_protein"/>
</dbReference>
<feature type="domain" description="Cadherin" evidence="13">
    <location>
        <begin position="433"/>
        <end position="535"/>
    </location>
</feature>
<evidence type="ECO:0000313" key="15">
    <source>
        <dbReference type="Proteomes" id="UP001497623"/>
    </source>
</evidence>
<gene>
    <name evidence="14" type="ORF">MNOR_LOCUS10192</name>
</gene>
<keyword evidence="10" id="KW-0325">Glycoprotein</keyword>
<feature type="non-terminal residue" evidence="14">
    <location>
        <position position="557"/>
    </location>
</feature>
<dbReference type="InterPro" id="IPR015919">
    <property type="entry name" value="Cadherin-like_sf"/>
</dbReference>
<dbReference type="PRINTS" id="PR00205">
    <property type="entry name" value="CADHERIN"/>
</dbReference>
<dbReference type="InterPro" id="IPR002126">
    <property type="entry name" value="Cadherin-like_dom"/>
</dbReference>
<sequence length="557" mass="60923">MVKIQLIDVNDNKPTFYPQQYNVSLREQHMSSSPVVVVVATDKDAGIYGQVTYEIIQGNEEGIFRIDEKTGEIFVLRGLSKRTPMYHINVSARDGAGVRSDVTAEVAISVIDTNQEPPIFEKPRYTFGALENVGQGHTVGTVTATSSGRSGGGVQYSIYSGDPNGYFTIDALTGTLHTASALDHEYHPFVLLNVLATTGNPPTYGHTQVNISVWDVNDNSPEFDVSPVKISVPENAILNDAIYATHATDYDSDDNGIVSYRLVENPGNMFIIDQKQGILMLSQPLDYESVQKYTLVISATDKGRPPLSSNLTINLEVQDVNDNPPVFNQSQYTVKVLESLPANSQFLEVTATDRDTGNNARLTYTIKEKKFDNIFGVFPNSGYLYLKEVLDREKVDNYVLTVIATDNGSPISTASTTVTINVLDANDNTPAFSKQIYEFTVEEALTPGASVGSISAVDSDLGNNASLRFALQPNDGTFKIDPISGEMVTGMALDRELKAVYEVTAEVRDQGEPPRHARATVRVLVTDVNDNTPTFIEPREPSISVREEQPAGTEVLQ</sequence>
<keyword evidence="3" id="KW-0812">Transmembrane</keyword>
<dbReference type="CDD" id="cd11304">
    <property type="entry name" value="Cadherin_repeat"/>
    <property type="match status" value="5"/>
</dbReference>
<dbReference type="PROSITE" id="PS50268">
    <property type="entry name" value="CADHERIN_2"/>
    <property type="match status" value="5"/>
</dbReference>
<dbReference type="EMBL" id="CAXKWB010005084">
    <property type="protein sequence ID" value="CAL4076593.1"/>
    <property type="molecule type" value="Genomic_DNA"/>
</dbReference>
<dbReference type="GO" id="GO:0009653">
    <property type="term" value="P:anatomical structure morphogenesis"/>
    <property type="evidence" value="ECO:0007669"/>
    <property type="project" value="UniProtKB-ARBA"/>
</dbReference>
<dbReference type="FunFam" id="2.60.40.60:FF:000134">
    <property type="entry name" value="protocadherin Fat 4"/>
    <property type="match status" value="1"/>
</dbReference>
<evidence type="ECO:0000259" key="13">
    <source>
        <dbReference type="PROSITE" id="PS50268"/>
    </source>
</evidence>
<dbReference type="SMART" id="SM00112">
    <property type="entry name" value="CA"/>
    <property type="match status" value="5"/>
</dbReference>
<evidence type="ECO:0000256" key="4">
    <source>
        <dbReference type="ARBA" id="ARBA00022729"/>
    </source>
</evidence>
<proteinExistence type="predicted"/>
<evidence type="ECO:0000256" key="7">
    <source>
        <dbReference type="ARBA" id="ARBA00022889"/>
    </source>
</evidence>
<evidence type="ECO:0000256" key="12">
    <source>
        <dbReference type="SAM" id="MobiDB-lite"/>
    </source>
</evidence>
<keyword evidence="8" id="KW-1133">Transmembrane helix</keyword>
<dbReference type="GO" id="GO:0005509">
    <property type="term" value="F:calcium ion binding"/>
    <property type="evidence" value="ECO:0007669"/>
    <property type="project" value="UniProtKB-UniRule"/>
</dbReference>
<evidence type="ECO:0000256" key="6">
    <source>
        <dbReference type="ARBA" id="ARBA00022837"/>
    </source>
</evidence>
<evidence type="ECO:0000313" key="14">
    <source>
        <dbReference type="EMBL" id="CAL4076593.1"/>
    </source>
</evidence>
<dbReference type="Proteomes" id="UP001497623">
    <property type="component" value="Unassembled WGS sequence"/>
</dbReference>
<evidence type="ECO:0000256" key="1">
    <source>
        <dbReference type="ARBA" id="ARBA00004251"/>
    </source>
</evidence>
<keyword evidence="9" id="KW-0472">Membrane</keyword>
<dbReference type="FunFam" id="2.60.40.60:FF:000060">
    <property type="entry name" value="Putative cadherin-23"/>
    <property type="match status" value="1"/>
</dbReference>
<dbReference type="SUPFAM" id="SSF49313">
    <property type="entry name" value="Cadherin-like"/>
    <property type="match status" value="5"/>
</dbReference>
<protein>
    <recommendedName>
        <fullName evidence="13">Cadherin domain-containing protein</fullName>
    </recommendedName>
</protein>
<dbReference type="InterPro" id="IPR020894">
    <property type="entry name" value="Cadherin_CS"/>
</dbReference>
<name>A0AAV2QAN1_MEGNR</name>
<feature type="domain" description="Cadherin" evidence="13">
    <location>
        <begin position="328"/>
        <end position="432"/>
    </location>
</feature>
<dbReference type="Gene3D" id="2.60.40.60">
    <property type="entry name" value="Cadherins"/>
    <property type="match status" value="5"/>
</dbReference>
<reference evidence="14 15" key="1">
    <citation type="submission" date="2024-05" db="EMBL/GenBank/DDBJ databases">
        <authorList>
            <person name="Wallberg A."/>
        </authorList>
    </citation>
    <scope>NUCLEOTIDE SEQUENCE [LARGE SCALE GENOMIC DNA]</scope>
</reference>
<feature type="region of interest" description="Disordered" evidence="12">
    <location>
        <begin position="532"/>
        <end position="557"/>
    </location>
</feature>
<dbReference type="GO" id="GO:0007156">
    <property type="term" value="P:homophilic cell adhesion via plasma membrane adhesion molecules"/>
    <property type="evidence" value="ECO:0007669"/>
    <property type="project" value="InterPro"/>
</dbReference>
<evidence type="ECO:0000256" key="9">
    <source>
        <dbReference type="ARBA" id="ARBA00023136"/>
    </source>
</evidence>
<dbReference type="PANTHER" id="PTHR24025:SF31">
    <property type="entry name" value="NEURAL-CADHERIN"/>
    <property type="match status" value="1"/>
</dbReference>
<evidence type="ECO:0000256" key="11">
    <source>
        <dbReference type="PROSITE-ProRule" id="PRU00043"/>
    </source>
</evidence>
<keyword evidence="5" id="KW-0677">Repeat</keyword>
<evidence type="ECO:0000256" key="3">
    <source>
        <dbReference type="ARBA" id="ARBA00022692"/>
    </source>
</evidence>
<comment type="caution">
    <text evidence="14">The sequence shown here is derived from an EMBL/GenBank/DDBJ whole genome shotgun (WGS) entry which is preliminary data.</text>
</comment>
<feature type="domain" description="Cadherin" evidence="13">
    <location>
        <begin position="224"/>
        <end position="327"/>
    </location>
</feature>
<dbReference type="AlphaFoldDB" id="A0AAV2QAN1"/>
<dbReference type="FunFam" id="2.60.40.60:FF:000020">
    <property type="entry name" value="Dachsous cadherin-related 1b"/>
    <property type="match status" value="3"/>
</dbReference>
<dbReference type="Pfam" id="PF00028">
    <property type="entry name" value="Cadherin"/>
    <property type="match status" value="5"/>
</dbReference>
<keyword evidence="4" id="KW-0732">Signal</keyword>
<evidence type="ECO:0000256" key="5">
    <source>
        <dbReference type="ARBA" id="ARBA00022737"/>
    </source>
</evidence>
<organism evidence="14 15">
    <name type="scientific">Meganyctiphanes norvegica</name>
    <name type="common">Northern krill</name>
    <name type="synonym">Thysanopoda norvegica</name>
    <dbReference type="NCBI Taxonomy" id="48144"/>
    <lineage>
        <taxon>Eukaryota</taxon>
        <taxon>Metazoa</taxon>
        <taxon>Ecdysozoa</taxon>
        <taxon>Arthropoda</taxon>
        <taxon>Crustacea</taxon>
        <taxon>Multicrustacea</taxon>
        <taxon>Malacostraca</taxon>
        <taxon>Eumalacostraca</taxon>
        <taxon>Eucarida</taxon>
        <taxon>Euphausiacea</taxon>
        <taxon>Euphausiidae</taxon>
        <taxon>Meganyctiphanes</taxon>
    </lineage>
</organism>
<dbReference type="GO" id="GO:0005911">
    <property type="term" value="C:cell-cell junction"/>
    <property type="evidence" value="ECO:0007669"/>
    <property type="project" value="TreeGrafter"/>
</dbReference>
<dbReference type="GO" id="GO:0060429">
    <property type="term" value="P:epithelium development"/>
    <property type="evidence" value="ECO:0007669"/>
    <property type="project" value="UniProtKB-ARBA"/>
</dbReference>
<comment type="subcellular location">
    <subcellularLocation>
        <location evidence="1">Cell membrane</location>
        <topology evidence="1">Single-pass type I membrane protein</topology>
    </subcellularLocation>
</comment>
<evidence type="ECO:0000256" key="2">
    <source>
        <dbReference type="ARBA" id="ARBA00022475"/>
    </source>
</evidence>
<accession>A0AAV2QAN1</accession>
<dbReference type="PANTHER" id="PTHR24025">
    <property type="entry name" value="DESMOGLEIN FAMILY MEMBER"/>
    <property type="match status" value="1"/>
</dbReference>
<dbReference type="GO" id="GO:0005886">
    <property type="term" value="C:plasma membrane"/>
    <property type="evidence" value="ECO:0007669"/>
    <property type="project" value="UniProtKB-SubCell"/>
</dbReference>
<feature type="domain" description="Cadherin" evidence="13">
    <location>
        <begin position="17"/>
        <end position="120"/>
    </location>
</feature>
<keyword evidence="7" id="KW-0130">Cell adhesion</keyword>
<dbReference type="PROSITE" id="PS00232">
    <property type="entry name" value="CADHERIN_1"/>
    <property type="match status" value="4"/>
</dbReference>
<keyword evidence="2" id="KW-1003">Cell membrane</keyword>
<evidence type="ECO:0000256" key="8">
    <source>
        <dbReference type="ARBA" id="ARBA00022989"/>
    </source>
</evidence>
<feature type="domain" description="Cadherin" evidence="13">
    <location>
        <begin position="121"/>
        <end position="223"/>
    </location>
</feature>
<keyword evidence="6 11" id="KW-0106">Calcium</keyword>
<keyword evidence="15" id="KW-1185">Reference proteome</keyword>
<feature type="compositionally biased region" description="Basic and acidic residues" evidence="12">
    <location>
        <begin position="537"/>
        <end position="549"/>
    </location>
</feature>